<sequence length="112" mass="11776">MKRPPDALLPSLLQRVRVHLRPFTGPAIIWSFYLTAAAVGILRGLGARLPAGGLPPGGKQKASRLGDAVADPGGGGDQLGGEKNGQLRRKEEKARPAGEAPSNGLRHTKKKK</sequence>
<organism evidence="3 4">
    <name type="scientific">Notechis scutatus</name>
    <name type="common">mainland tiger snake</name>
    <dbReference type="NCBI Taxonomy" id="8663"/>
    <lineage>
        <taxon>Eukaryota</taxon>
        <taxon>Metazoa</taxon>
        <taxon>Chordata</taxon>
        <taxon>Craniata</taxon>
        <taxon>Vertebrata</taxon>
        <taxon>Euteleostomi</taxon>
        <taxon>Lepidosauria</taxon>
        <taxon>Squamata</taxon>
        <taxon>Bifurcata</taxon>
        <taxon>Unidentata</taxon>
        <taxon>Episquamata</taxon>
        <taxon>Toxicofera</taxon>
        <taxon>Serpentes</taxon>
        <taxon>Colubroidea</taxon>
        <taxon>Elapidae</taxon>
        <taxon>Hydrophiinae</taxon>
        <taxon>Notechis</taxon>
    </lineage>
</organism>
<feature type="transmembrane region" description="Helical" evidence="2">
    <location>
        <begin position="20"/>
        <end position="42"/>
    </location>
</feature>
<accession>A0A6J1WC69</accession>
<dbReference type="Proteomes" id="UP000504612">
    <property type="component" value="Unplaced"/>
</dbReference>
<evidence type="ECO:0000256" key="2">
    <source>
        <dbReference type="SAM" id="Phobius"/>
    </source>
</evidence>
<evidence type="ECO:0000256" key="1">
    <source>
        <dbReference type="SAM" id="MobiDB-lite"/>
    </source>
</evidence>
<reference evidence="4" key="1">
    <citation type="submission" date="2025-08" db="UniProtKB">
        <authorList>
            <consortium name="RefSeq"/>
        </authorList>
    </citation>
    <scope>IDENTIFICATION</scope>
</reference>
<dbReference type="RefSeq" id="XP_026550104.1">
    <property type="nucleotide sequence ID" value="XM_026694319.1"/>
</dbReference>
<name>A0A6J1WC69_9SAUR</name>
<dbReference type="AlphaFoldDB" id="A0A6J1WC69"/>
<keyword evidence="2" id="KW-0472">Membrane</keyword>
<feature type="compositionally biased region" description="Gly residues" evidence="1">
    <location>
        <begin position="72"/>
        <end position="83"/>
    </location>
</feature>
<dbReference type="KEGG" id="nss:113432114"/>
<proteinExistence type="predicted"/>
<evidence type="ECO:0000313" key="3">
    <source>
        <dbReference type="Proteomes" id="UP000504612"/>
    </source>
</evidence>
<protein>
    <submittedName>
        <fullName evidence="4">Lipase maturation factor 2-like</fullName>
    </submittedName>
</protein>
<gene>
    <name evidence="4" type="primary">LOC113432114</name>
</gene>
<feature type="region of interest" description="Disordered" evidence="1">
    <location>
        <begin position="49"/>
        <end position="112"/>
    </location>
</feature>
<keyword evidence="2" id="KW-1133">Transmembrane helix</keyword>
<keyword evidence="3" id="KW-1185">Reference proteome</keyword>
<keyword evidence="2" id="KW-0812">Transmembrane</keyword>
<evidence type="ECO:0000313" key="4">
    <source>
        <dbReference type="RefSeq" id="XP_026550104.1"/>
    </source>
</evidence>
<dbReference type="GeneID" id="113432114"/>